<evidence type="ECO:0000256" key="1">
    <source>
        <dbReference type="SAM" id="Phobius"/>
    </source>
</evidence>
<feature type="transmembrane region" description="Helical" evidence="1">
    <location>
        <begin position="54"/>
        <end position="72"/>
    </location>
</feature>
<dbReference type="AlphaFoldDB" id="A0A0R1SE45"/>
<gene>
    <name evidence="2" type="ORF">FC27_GL001983</name>
</gene>
<proteinExistence type="predicted"/>
<organism evidence="2 3">
    <name type="scientific">Companilactobacillus versmoldensis DSM 14857 = KCTC 3814</name>
    <dbReference type="NCBI Taxonomy" id="1423815"/>
    <lineage>
        <taxon>Bacteria</taxon>
        <taxon>Bacillati</taxon>
        <taxon>Bacillota</taxon>
        <taxon>Bacilli</taxon>
        <taxon>Lactobacillales</taxon>
        <taxon>Lactobacillaceae</taxon>
        <taxon>Companilactobacillus</taxon>
    </lineage>
</organism>
<feature type="transmembrane region" description="Helical" evidence="1">
    <location>
        <begin position="23"/>
        <end position="42"/>
    </location>
</feature>
<feature type="transmembrane region" description="Helical" evidence="1">
    <location>
        <begin position="98"/>
        <end position="118"/>
    </location>
</feature>
<comment type="caution">
    <text evidence="2">The sequence shown here is derived from an EMBL/GenBank/DDBJ whole genome shotgun (WGS) entry which is preliminary data.</text>
</comment>
<sequence length="140" mass="15707">MTSGKSAIDEHVALNDLMNNSQVFLAFALPFSMLPLLLMTDSKAEMGQRFKNSFLIKLFGWVSVIALTYLNMMGLPDQIEGFFGDNPSEAQTVLADNIAYVLIVLVIALLVWTIVEMYRGNKRVAKIESERKSQIDESEK</sequence>
<keyword evidence="1" id="KW-0812">Transmembrane</keyword>
<dbReference type="eggNOG" id="COG1914">
    <property type="taxonomic scope" value="Bacteria"/>
</dbReference>
<evidence type="ECO:0000313" key="3">
    <source>
        <dbReference type="Proteomes" id="UP000051647"/>
    </source>
</evidence>
<dbReference type="Proteomes" id="UP000051647">
    <property type="component" value="Unassembled WGS sequence"/>
</dbReference>
<dbReference type="STRING" id="1423815.FC27_GL001983"/>
<protein>
    <submittedName>
        <fullName evidence="2">NRAMP family Mn2+ Fe2+ transporter-like protein</fullName>
    </submittedName>
</protein>
<evidence type="ECO:0000313" key="2">
    <source>
        <dbReference type="EMBL" id="KRL67392.1"/>
    </source>
</evidence>
<reference evidence="2 3" key="1">
    <citation type="journal article" date="2015" name="Genome Announc.">
        <title>Expanding the biotechnology potential of lactobacilli through comparative genomics of 213 strains and associated genera.</title>
        <authorList>
            <person name="Sun Z."/>
            <person name="Harris H.M."/>
            <person name="McCann A."/>
            <person name="Guo C."/>
            <person name="Argimon S."/>
            <person name="Zhang W."/>
            <person name="Yang X."/>
            <person name="Jeffery I.B."/>
            <person name="Cooney J.C."/>
            <person name="Kagawa T.F."/>
            <person name="Liu W."/>
            <person name="Song Y."/>
            <person name="Salvetti E."/>
            <person name="Wrobel A."/>
            <person name="Rasinkangas P."/>
            <person name="Parkhill J."/>
            <person name="Rea M.C."/>
            <person name="O'Sullivan O."/>
            <person name="Ritari J."/>
            <person name="Douillard F.P."/>
            <person name="Paul Ross R."/>
            <person name="Yang R."/>
            <person name="Briner A.E."/>
            <person name="Felis G.E."/>
            <person name="de Vos W.M."/>
            <person name="Barrangou R."/>
            <person name="Klaenhammer T.R."/>
            <person name="Caufield P.W."/>
            <person name="Cui Y."/>
            <person name="Zhang H."/>
            <person name="O'Toole P.W."/>
        </authorList>
    </citation>
    <scope>NUCLEOTIDE SEQUENCE [LARGE SCALE GENOMIC DNA]</scope>
    <source>
        <strain evidence="2 3">DSM 14857</strain>
    </source>
</reference>
<keyword evidence="3" id="KW-1185">Reference proteome</keyword>
<accession>A0A0R1SE45</accession>
<dbReference type="PATRIC" id="fig|1423815.3.peg.2034"/>
<keyword evidence="1" id="KW-1133">Transmembrane helix</keyword>
<dbReference type="EMBL" id="AZFA01000006">
    <property type="protein sequence ID" value="KRL67392.1"/>
    <property type="molecule type" value="Genomic_DNA"/>
</dbReference>
<name>A0A0R1SE45_9LACO</name>
<keyword evidence="1" id="KW-0472">Membrane</keyword>